<dbReference type="EMBL" id="JAMZEJ010000010">
    <property type="protein sequence ID" value="MCQ8242232.1"/>
    <property type="molecule type" value="Genomic_DNA"/>
</dbReference>
<dbReference type="PANTHER" id="PTHR36440">
    <property type="entry name" value="PUTATIVE (AFU_ORTHOLOGUE AFUA_8G07350)-RELATED"/>
    <property type="match status" value="1"/>
</dbReference>
<organism evidence="2 3">
    <name type="scientific">Rhizosaccharibacter radicis</name>
    <dbReference type="NCBI Taxonomy" id="2782605"/>
    <lineage>
        <taxon>Bacteria</taxon>
        <taxon>Pseudomonadati</taxon>
        <taxon>Pseudomonadota</taxon>
        <taxon>Alphaproteobacteria</taxon>
        <taxon>Acetobacterales</taxon>
        <taxon>Acetobacteraceae</taxon>
        <taxon>Rhizosaccharibacter</taxon>
    </lineage>
</organism>
<name>A0ABT1W244_9PROT</name>
<dbReference type="SUPFAM" id="SSF51182">
    <property type="entry name" value="RmlC-like cupins"/>
    <property type="match status" value="1"/>
</dbReference>
<dbReference type="InterPro" id="IPR013096">
    <property type="entry name" value="Cupin_2"/>
</dbReference>
<evidence type="ECO:0000313" key="3">
    <source>
        <dbReference type="Proteomes" id="UP001524547"/>
    </source>
</evidence>
<dbReference type="InterPro" id="IPR053146">
    <property type="entry name" value="QDO-like"/>
</dbReference>
<evidence type="ECO:0000259" key="1">
    <source>
        <dbReference type="Pfam" id="PF07883"/>
    </source>
</evidence>
<evidence type="ECO:0000313" key="2">
    <source>
        <dbReference type="EMBL" id="MCQ8242232.1"/>
    </source>
</evidence>
<dbReference type="RefSeq" id="WP_422920988.1">
    <property type="nucleotide sequence ID" value="NZ_JAMZEJ010000010.1"/>
</dbReference>
<dbReference type="PANTHER" id="PTHR36440:SF1">
    <property type="entry name" value="PUTATIVE (AFU_ORTHOLOGUE AFUA_8G07350)-RELATED"/>
    <property type="match status" value="1"/>
</dbReference>
<keyword evidence="3" id="KW-1185">Reference proteome</keyword>
<comment type="caution">
    <text evidence="2">The sequence shown here is derived from an EMBL/GenBank/DDBJ whole genome shotgun (WGS) entry which is preliminary data.</text>
</comment>
<reference evidence="2 3" key="1">
    <citation type="submission" date="2022-06" db="EMBL/GenBank/DDBJ databases">
        <title>Rhizosaccharibacter gen. nov. sp. nov. KSS12, endophytic bacteria isolated from sugarcane.</title>
        <authorList>
            <person name="Pitiwittayakul N."/>
        </authorList>
    </citation>
    <scope>NUCLEOTIDE SEQUENCE [LARGE SCALE GENOMIC DNA]</scope>
    <source>
        <strain evidence="2 3">KSS12</strain>
    </source>
</reference>
<dbReference type="Proteomes" id="UP001524547">
    <property type="component" value="Unassembled WGS sequence"/>
</dbReference>
<dbReference type="InterPro" id="IPR014710">
    <property type="entry name" value="RmlC-like_jellyroll"/>
</dbReference>
<feature type="domain" description="Cupin type-2" evidence="1">
    <location>
        <begin position="35"/>
        <end position="103"/>
    </location>
</feature>
<sequence length="156" mass="15934">MADTPLVPEGFAFAGTFLQIVAPAALSGGACGVMRMTMPPGNATPVHQHRDQTESIYVLSGIVRLETAGLTRVLGPGEAGVLPRHQPHRLSNGGAEEASVLVISVPGSFEKFVLAAGRPIAADGDVAMTEADATRLGAAAAAHGISFLPEDVLAAR</sequence>
<dbReference type="Pfam" id="PF07883">
    <property type="entry name" value="Cupin_2"/>
    <property type="match status" value="1"/>
</dbReference>
<dbReference type="Gene3D" id="2.60.120.10">
    <property type="entry name" value="Jelly Rolls"/>
    <property type="match status" value="1"/>
</dbReference>
<protein>
    <submittedName>
        <fullName evidence="2">Cupin domain-containing protein</fullName>
    </submittedName>
</protein>
<accession>A0ABT1W244</accession>
<dbReference type="InterPro" id="IPR011051">
    <property type="entry name" value="RmlC_Cupin_sf"/>
</dbReference>
<gene>
    <name evidence="2" type="ORF">NFI88_15470</name>
</gene>
<proteinExistence type="predicted"/>